<keyword evidence="2" id="KW-1185">Reference proteome</keyword>
<dbReference type="Proteomes" id="UP000019484">
    <property type="component" value="Unassembled WGS sequence"/>
</dbReference>
<dbReference type="RefSeq" id="XP_007722382.1">
    <property type="nucleotide sequence ID" value="XM_007724192.1"/>
</dbReference>
<comment type="caution">
    <text evidence="1">The sequence shown here is derived from an EMBL/GenBank/DDBJ whole genome shotgun (WGS) entry which is preliminary data.</text>
</comment>
<evidence type="ECO:0000313" key="2">
    <source>
        <dbReference type="Proteomes" id="UP000019484"/>
    </source>
</evidence>
<gene>
    <name evidence="1" type="ORF">A1O1_03287</name>
</gene>
<accession>W9YCD1</accession>
<protein>
    <submittedName>
        <fullName evidence="1">Uncharacterized protein</fullName>
    </submittedName>
</protein>
<reference evidence="1 2" key="1">
    <citation type="submission" date="2013-03" db="EMBL/GenBank/DDBJ databases">
        <title>The Genome Sequence of Capronia coronata CBS 617.96.</title>
        <authorList>
            <consortium name="The Broad Institute Genomics Platform"/>
            <person name="Cuomo C."/>
            <person name="de Hoog S."/>
            <person name="Gorbushina A."/>
            <person name="Walker B."/>
            <person name="Young S.K."/>
            <person name="Zeng Q."/>
            <person name="Gargeya S."/>
            <person name="Fitzgerald M."/>
            <person name="Haas B."/>
            <person name="Abouelleil A."/>
            <person name="Allen A.W."/>
            <person name="Alvarado L."/>
            <person name="Arachchi H.M."/>
            <person name="Berlin A.M."/>
            <person name="Chapman S.B."/>
            <person name="Gainer-Dewar J."/>
            <person name="Goldberg J."/>
            <person name="Griggs A."/>
            <person name="Gujja S."/>
            <person name="Hansen M."/>
            <person name="Howarth C."/>
            <person name="Imamovic A."/>
            <person name="Ireland A."/>
            <person name="Larimer J."/>
            <person name="McCowan C."/>
            <person name="Murphy C."/>
            <person name="Pearson M."/>
            <person name="Poon T.W."/>
            <person name="Priest M."/>
            <person name="Roberts A."/>
            <person name="Saif S."/>
            <person name="Shea T."/>
            <person name="Sisk P."/>
            <person name="Sykes S."/>
            <person name="Wortman J."/>
            <person name="Nusbaum C."/>
            <person name="Birren B."/>
        </authorList>
    </citation>
    <scope>NUCLEOTIDE SEQUENCE [LARGE SCALE GENOMIC DNA]</scope>
    <source>
        <strain evidence="1 2">CBS 617.96</strain>
    </source>
</reference>
<evidence type="ECO:0000313" key="1">
    <source>
        <dbReference type="EMBL" id="EXJ90188.1"/>
    </source>
</evidence>
<dbReference type="EMBL" id="AMWN01000003">
    <property type="protein sequence ID" value="EXJ90188.1"/>
    <property type="molecule type" value="Genomic_DNA"/>
</dbReference>
<dbReference type="HOGENOM" id="CLU_2922416_0_0_1"/>
<sequence>MESNIASPEANQLVTCLCVIEGAAEVPPKVGIAVKPAMRVFRPRPSAATPNLRALVVRREE</sequence>
<name>W9YCD1_9EURO</name>
<organism evidence="1 2">
    <name type="scientific">Capronia coronata CBS 617.96</name>
    <dbReference type="NCBI Taxonomy" id="1182541"/>
    <lineage>
        <taxon>Eukaryota</taxon>
        <taxon>Fungi</taxon>
        <taxon>Dikarya</taxon>
        <taxon>Ascomycota</taxon>
        <taxon>Pezizomycotina</taxon>
        <taxon>Eurotiomycetes</taxon>
        <taxon>Chaetothyriomycetidae</taxon>
        <taxon>Chaetothyriales</taxon>
        <taxon>Herpotrichiellaceae</taxon>
        <taxon>Capronia</taxon>
    </lineage>
</organism>
<dbReference type="AlphaFoldDB" id="W9YCD1"/>
<dbReference type="GeneID" id="19158181"/>
<proteinExistence type="predicted"/>